<sequence>MYQTLLEAVLNRFALWPQPGTDLHFSCDSDGEVRQRGEDDSGTSLDFYPRTKPVRYEDRAPAGACAEYTVYVTEADFNKARQ</sequence>
<evidence type="ECO:0000313" key="1">
    <source>
        <dbReference type="EMBL" id="ANA49318.1"/>
    </source>
</evidence>
<evidence type="ECO:0000313" key="2">
    <source>
        <dbReference type="Proteomes" id="UP000223738"/>
    </source>
</evidence>
<organism evidence="1 2">
    <name type="scientific">Pseudomonas phage phiPMW</name>
    <dbReference type="NCBI Taxonomy" id="1815582"/>
    <lineage>
        <taxon>Viruses</taxon>
        <taxon>Duplodnaviria</taxon>
        <taxon>Heunggongvirae</taxon>
        <taxon>Uroviricota</taxon>
        <taxon>Caudoviricetes</taxon>
        <taxon>Plaisancevirus</taxon>
        <taxon>Plaisancevirus PMW</taxon>
    </lineage>
</organism>
<dbReference type="EMBL" id="KU862660">
    <property type="protein sequence ID" value="ANA49318.1"/>
    <property type="molecule type" value="Genomic_DNA"/>
</dbReference>
<protein>
    <submittedName>
        <fullName evidence="1">Uncharacterized protein</fullName>
    </submittedName>
</protein>
<keyword evidence="2" id="KW-1185">Reference proteome</keyword>
<reference evidence="1 2" key="1">
    <citation type="submission" date="2016-03" db="EMBL/GenBank/DDBJ databases">
        <title>Characterization of pf16 and phiPMW: Two novel phages infecting Pseudomonas putida PpG1.</title>
        <authorList>
            <person name="Magill D.J."/>
            <person name="Krylov V.N."/>
            <person name="Allen C.C.R."/>
            <person name="McGrath J.W."/>
            <person name="Quinn J.P."/>
            <person name="Kulakov L.A."/>
        </authorList>
    </citation>
    <scope>NUCLEOTIDE SEQUENCE [LARGE SCALE GENOMIC DNA]</scope>
</reference>
<gene>
    <name evidence="1" type="ORF">PMW_193</name>
</gene>
<proteinExistence type="predicted"/>
<dbReference type="Proteomes" id="UP000223738">
    <property type="component" value="Segment"/>
</dbReference>
<name>A0A1S5R1R9_9CAUD</name>
<accession>A0A1S5R1R9</accession>